<evidence type="ECO:0000256" key="9">
    <source>
        <dbReference type="ARBA" id="ARBA00022801"/>
    </source>
</evidence>
<dbReference type="GO" id="GO:0005737">
    <property type="term" value="C:cytoplasm"/>
    <property type="evidence" value="ECO:0007669"/>
    <property type="project" value="UniProtKB-SubCell"/>
</dbReference>
<dbReference type="SUPFAM" id="SSF56199">
    <property type="entry name" value="Methenyltetrahydromethanopterin cyclohydrolase"/>
    <property type="match status" value="1"/>
</dbReference>
<evidence type="ECO:0000256" key="5">
    <source>
        <dbReference type="ARBA" id="ARBA00012765"/>
    </source>
</evidence>
<dbReference type="HAMAP" id="MF_00486">
    <property type="entry name" value="McH"/>
    <property type="match status" value="1"/>
</dbReference>
<evidence type="ECO:0000256" key="6">
    <source>
        <dbReference type="ARBA" id="ARBA00020597"/>
    </source>
</evidence>
<gene>
    <name evidence="12" type="primary">mch</name>
    <name evidence="13" type="ORF">GbCGDNIH3_0773</name>
</gene>
<evidence type="ECO:0000313" key="14">
    <source>
        <dbReference type="Proteomes" id="UP000019438"/>
    </source>
</evidence>
<evidence type="ECO:0000256" key="12">
    <source>
        <dbReference type="HAMAP-Rule" id="MF_00486"/>
    </source>
</evidence>
<dbReference type="Gene3D" id="3.10.340.11">
    <property type="entry name" value="Methenyltetrahydromethanopterin Cyclohydrolase, Chain A, domain 1"/>
    <property type="match status" value="1"/>
</dbReference>
<evidence type="ECO:0000256" key="10">
    <source>
        <dbReference type="ARBA" id="ARBA00030468"/>
    </source>
</evidence>
<evidence type="ECO:0000256" key="8">
    <source>
        <dbReference type="ARBA" id="ARBA00022563"/>
    </source>
</evidence>
<evidence type="ECO:0000256" key="1">
    <source>
        <dbReference type="ARBA" id="ARBA00004058"/>
    </source>
</evidence>
<accession>A0AAN0VFI9</accession>
<evidence type="ECO:0000256" key="7">
    <source>
        <dbReference type="ARBA" id="ARBA00022490"/>
    </source>
</evidence>
<dbReference type="InterPro" id="IPR003209">
    <property type="entry name" value="METHMP_CycHdrlase"/>
</dbReference>
<dbReference type="AlphaFoldDB" id="A0AAN0VFI9"/>
<dbReference type="GO" id="GO:0046294">
    <property type="term" value="P:formaldehyde catabolic process"/>
    <property type="evidence" value="ECO:0007669"/>
    <property type="project" value="UniProtKB-UniRule"/>
</dbReference>
<dbReference type="RefSeq" id="WP_025286288.1">
    <property type="nucleotide sequence ID" value="NZ_CP003181.2"/>
</dbReference>
<dbReference type="EMBL" id="CP003181">
    <property type="protein sequence ID" value="AHJ62593.1"/>
    <property type="molecule type" value="Genomic_DNA"/>
</dbReference>
<name>A0AAN0VFI9_9PROT</name>
<sequence length="323" mass="34313">MSNASPVSVNARAWALLQDMINNAEELKIGVSTGSLGETLIDAGSAVAGSIAAGLQLARICMGGLGTVTLLPDQTLENWPFSVSVASSNPVISCLASQYAGWSLHHKDENGSFFALGSGPARALARGEKLFEELTYRDESTHAVLVLEAAKPPPAAIVERVARECRVTPENLGIIYAPTQSLAGSVQVVGRVLEVALHKTHELHFPLENVVDGIASAPLPPPHPDFVTAMGRTNDAIIFAGRVHLFVKGSAEEARKLAEQLPASTSRDYGKPFKDIFAAVKGDFYKIDPSLFSPAEVLVTAIETGETFRAGKRDQALLDASFN</sequence>
<dbReference type="GO" id="GO:0006730">
    <property type="term" value="P:one-carbon metabolic process"/>
    <property type="evidence" value="ECO:0007669"/>
    <property type="project" value="UniProtKB-UniRule"/>
</dbReference>
<keyword evidence="7 12" id="KW-0963">Cytoplasm</keyword>
<keyword evidence="8 12" id="KW-0554">One-carbon metabolism</keyword>
<evidence type="ECO:0000256" key="11">
    <source>
        <dbReference type="ARBA" id="ARBA00048684"/>
    </source>
</evidence>
<protein>
    <recommendedName>
        <fullName evidence="6 12">Methenyltetrahydromethanopterin cyclohydrolase</fullName>
        <ecNumber evidence="5 12">3.5.4.27</ecNumber>
    </recommendedName>
    <alternativeName>
        <fullName evidence="10 12">Methenyl-H4MPT cyclohydrolase</fullName>
    </alternativeName>
</protein>
<evidence type="ECO:0000256" key="3">
    <source>
        <dbReference type="ARBA" id="ARBA00005087"/>
    </source>
</evidence>
<dbReference type="CDD" id="cd00545">
    <property type="entry name" value="MCH"/>
    <property type="match status" value="1"/>
</dbReference>
<reference evidence="14" key="1">
    <citation type="submission" date="2012-06" db="EMBL/GenBank/DDBJ databases">
        <title>Genome analysis of multiple Granulibacter bethesdensis isolates demonstrates substantial genome diversity.</title>
        <authorList>
            <person name="Greenberg D.E."/>
            <person name="Porcella S.F."/>
            <person name="Zarember K."/>
            <person name="Zelazny A.M."/>
            <person name="Bruno D."/>
            <person name="Martens C."/>
            <person name="Barbian K.D."/>
            <person name="Jaske E."/>
            <person name="Holland S.M."/>
        </authorList>
    </citation>
    <scope>NUCLEOTIDE SEQUENCE [LARGE SCALE GENOMIC DNA]</scope>
    <source>
        <strain evidence="14">CGDNIH3</strain>
    </source>
</reference>
<comment type="catalytic activity">
    <reaction evidence="11 12">
        <text>5,10-methenyl-5,6,7,8-tetrahydromethanopterin + H2O = N(5)-formyl-5,6,7,8-tetrahydromethanopterin + H(+)</text>
        <dbReference type="Rhea" id="RHEA:19053"/>
        <dbReference type="ChEBI" id="CHEBI:15377"/>
        <dbReference type="ChEBI" id="CHEBI:15378"/>
        <dbReference type="ChEBI" id="CHEBI:58018"/>
        <dbReference type="ChEBI" id="CHEBI:58337"/>
        <dbReference type="EC" id="3.5.4.27"/>
    </reaction>
</comment>
<proteinExistence type="inferred from homology"/>
<dbReference type="Pfam" id="PF02289">
    <property type="entry name" value="MCH"/>
    <property type="match status" value="1"/>
</dbReference>
<dbReference type="Proteomes" id="UP000019438">
    <property type="component" value="Chromosome"/>
</dbReference>
<dbReference type="NCBIfam" id="TIGR03120">
    <property type="entry name" value="one_C_mch"/>
    <property type="match status" value="1"/>
</dbReference>
<comment type="pathway">
    <text evidence="3 12">One-carbon metabolism; formaldehyde degradation; formate from formaldehyde (H(4)MPT route): step 3/5.</text>
</comment>
<dbReference type="KEGG" id="gbc:GbCGDNIH3_0773"/>
<dbReference type="Gene3D" id="3.30.1030.10">
    <property type="entry name" value="Methenyltetrahydromethanopterin Cyclohydrolase, Chain A, domain 2"/>
    <property type="match status" value="1"/>
</dbReference>
<keyword evidence="9 12" id="KW-0378">Hydrolase</keyword>
<comment type="subcellular location">
    <subcellularLocation>
        <location evidence="2 12">Cytoplasm</location>
    </subcellularLocation>
</comment>
<evidence type="ECO:0000256" key="2">
    <source>
        <dbReference type="ARBA" id="ARBA00004496"/>
    </source>
</evidence>
<evidence type="ECO:0000256" key="4">
    <source>
        <dbReference type="ARBA" id="ARBA00006902"/>
    </source>
</evidence>
<comment type="similarity">
    <text evidence="4 12">Belongs to the MCH family.</text>
</comment>
<organism evidence="13 14">
    <name type="scientific">Granulibacter bethesdensis</name>
    <dbReference type="NCBI Taxonomy" id="364410"/>
    <lineage>
        <taxon>Bacteria</taxon>
        <taxon>Pseudomonadati</taxon>
        <taxon>Pseudomonadota</taxon>
        <taxon>Alphaproteobacteria</taxon>
        <taxon>Acetobacterales</taxon>
        <taxon>Acetobacteraceae</taxon>
        <taxon>Granulibacter</taxon>
    </lineage>
</organism>
<comment type="function">
    <text evidence="1 12">Catalyzes the hydrolysis of methenyl-H(4)MPT(+) to 5-formyl-H(4)MPT.</text>
</comment>
<dbReference type="EC" id="3.5.4.27" evidence="5 12"/>
<evidence type="ECO:0000313" key="13">
    <source>
        <dbReference type="EMBL" id="AHJ62593.1"/>
    </source>
</evidence>
<dbReference type="GO" id="GO:0018759">
    <property type="term" value="F:methenyltetrahydromethanopterin cyclohydrolase activity"/>
    <property type="evidence" value="ECO:0007669"/>
    <property type="project" value="UniProtKB-UniRule"/>
</dbReference>